<dbReference type="OrthoDB" id="8001888at2"/>
<dbReference type="Proteomes" id="UP000199229">
    <property type="component" value="Unassembled WGS sequence"/>
</dbReference>
<dbReference type="RefSeq" id="WP_091968596.1">
    <property type="nucleotide sequence ID" value="NZ_FOPM01000002.1"/>
</dbReference>
<organism evidence="1 2">
    <name type="scientific">Methylobacterium gossipiicola</name>
    <dbReference type="NCBI Taxonomy" id="582675"/>
    <lineage>
        <taxon>Bacteria</taxon>
        <taxon>Pseudomonadati</taxon>
        <taxon>Pseudomonadota</taxon>
        <taxon>Alphaproteobacteria</taxon>
        <taxon>Hyphomicrobiales</taxon>
        <taxon>Methylobacteriaceae</taxon>
        <taxon>Methylobacterium</taxon>
    </lineage>
</organism>
<evidence type="ECO:0000313" key="2">
    <source>
        <dbReference type="Proteomes" id="UP000199229"/>
    </source>
</evidence>
<dbReference type="PROSITE" id="PS51257">
    <property type="entry name" value="PROKAR_LIPOPROTEIN"/>
    <property type="match status" value="1"/>
</dbReference>
<evidence type="ECO:0000313" key="1">
    <source>
        <dbReference type="EMBL" id="SFG37142.1"/>
    </source>
</evidence>
<gene>
    <name evidence="1" type="ORF">SAMN05192565_102170</name>
</gene>
<dbReference type="AlphaFoldDB" id="A0A1I2R9K5"/>
<reference evidence="2" key="1">
    <citation type="submission" date="2016-10" db="EMBL/GenBank/DDBJ databases">
        <authorList>
            <person name="Varghese N."/>
            <person name="Submissions S."/>
        </authorList>
    </citation>
    <scope>NUCLEOTIDE SEQUENCE [LARGE SCALE GENOMIC DNA]</scope>
    <source>
        <strain evidence="2">Gh-105</strain>
    </source>
</reference>
<keyword evidence="2" id="KW-1185">Reference proteome</keyword>
<proteinExistence type="predicted"/>
<dbReference type="EMBL" id="FOPM01000002">
    <property type="protein sequence ID" value="SFG37142.1"/>
    <property type="molecule type" value="Genomic_DNA"/>
</dbReference>
<name>A0A1I2R9K5_9HYPH</name>
<accession>A0A1I2R9K5</accession>
<evidence type="ECO:0008006" key="3">
    <source>
        <dbReference type="Google" id="ProtNLM"/>
    </source>
</evidence>
<protein>
    <recommendedName>
        <fullName evidence="3">Lipoprotein</fullName>
    </recommendedName>
</protein>
<sequence length="156" mass="17240">MLGRNSARKGASKVYRLTSVLVLGLLASGCTGFAYLSKTYVALTPQVVTIGCKDPYEVYDQRRIRKMLIVSNSLREITGCGIDDRLDGGDPALTRAKRFREAARAYLDETVREDCKITGETVFTDLQTEFTYTCAGPIEPRDAKVPRLPGRSRVGL</sequence>